<dbReference type="CDD" id="cd08952">
    <property type="entry name" value="KR_1_SDR_x"/>
    <property type="match status" value="2"/>
</dbReference>
<dbReference type="InterPro" id="IPR014031">
    <property type="entry name" value="Ketoacyl_synth_C"/>
</dbReference>
<reference evidence="15" key="1">
    <citation type="journal article" date="2019" name="Int. J. Syst. Evol. Microbiol.">
        <title>The Global Catalogue of Microorganisms (GCM) 10K type strain sequencing project: providing services to taxonomists for standard genome sequencing and annotation.</title>
        <authorList>
            <consortium name="The Broad Institute Genomics Platform"/>
            <consortium name="The Broad Institute Genome Sequencing Center for Infectious Disease"/>
            <person name="Wu L."/>
            <person name="Ma J."/>
        </authorList>
    </citation>
    <scope>NUCLEOTIDE SEQUENCE [LARGE SCALE GENOMIC DNA]</scope>
    <source>
        <strain evidence="15">ZS-22-S1</strain>
    </source>
</reference>
<feature type="region of interest" description="Disordered" evidence="10">
    <location>
        <begin position="3999"/>
        <end position="4019"/>
    </location>
</feature>
<dbReference type="PROSITE" id="PS00012">
    <property type="entry name" value="PHOSPHOPANTETHEINE"/>
    <property type="match status" value="2"/>
</dbReference>
<evidence type="ECO:0000256" key="7">
    <source>
        <dbReference type="ARBA" id="ARBA00023268"/>
    </source>
</evidence>
<dbReference type="Pfam" id="PF21089">
    <property type="entry name" value="PKS_DH_N"/>
    <property type="match status" value="1"/>
</dbReference>
<dbReference type="InterPro" id="IPR020841">
    <property type="entry name" value="PKS_Beta-ketoAc_synthase_dom"/>
</dbReference>
<feature type="active site" description="Proton acceptor; for dehydratase activity" evidence="9">
    <location>
        <position position="3925"/>
    </location>
</feature>
<sequence>MADDQKYLDYLKRLTADLRQTRRRLSAAQAREREPIAITAMGCRFPGGTNTPEELWRLLDEGRDAIGAFPADRGWDLDRLYHPDPENPGTSYVRVGNFVDDVADFDAGLFGISPREALTMDPQQRLLLEVVWEAVERARIDPVALRGSRTGVFVGAATSGYGLGVRELPDGAGHLLTGNAGSVLSGRVSYTFGFEGPAVTVDTACSSSLVALHLAAAALRAGECDLALAGGVTVMTNPDIFTELSRQRGLAQDGRCKAFAAAADGTGWSEGAGVLMLERLSDARRNGHPILAVVTGSAVNQDGASNGLSAPNGPSQERVIRAALAAARVAASDVDVVEAHGTGTRLGDPIEAQALLATYGRNRTEPLRLGSVKSNLGHAQGAAGVAGVIKMVMALRNESLPRTLHVDAPTPEVDWSAGAVELLTETRPWPKKAEPRRAGVSSFGVSGTNAHVIIEEAPAEEPAEPVEEAPRPELLGWVVSGRTRHALAAQAAALLSHVDRSNADPVDVARSLAGTRAALDHRAVVLGADTDTLRAGLAALAANEETPGVLRRAGDPGRGGIVFVFPGQGSQWAGMAAGLLDTEPVFRARIEECAAALAPHTDWSLTAVLLGDGPSLDRVDVLQPALWAVHVALAALWRSAGVVPSAVVGHSQGEIAAAVVSGGLSLADGARIVALRARIAAEHLGDRTGMVSLNLGAGEAEALIAPWADALSVAARSGPLSTTVAGDRAAVEELLAECERRDLRARRVAGAYASHTAHVEVLRDELLAAIADIAPRASELPFYSAVTGSVVDTATLDAEYWYRNLREQVRFDETTRALAADGRTTFIEVSAHPVLVSALEETLQAIDQPGTVLGTLRRDRGGQDRWLTALAEAWVHGVAVDWAEVLPAGPTVDLPTYAFQRTRFWLDAPTAAGPDRSAFWDAVERADLDGLAAMLDVPGDTPLRDLLPSLSAWRRSESTPRGGLRYRVEWQPVTATAAGGSWLVVTSPSEHDADDDADDYGSAAYVAALRAEGLDVHTVALDRAELDRWAISALLDDAAATLPDLAGVLSLVALDETPHPDEPAVTTGVGATVALIQAFTDTEIAVPLWCATAGAVAAAPGDTVAHPAQAQVWGLGRVAALEHPGRWGGLIDLPAGQDTTTGALLAAALGATGEDQLAVRASVLASRLRRAPAAAPAQPWTPSGAVLVTGGTGALGAEVAAWLAGRGVRKLVLTSRRGPTAPGAADLVARLADLGADAVVAACDVADRDALAALLAEHPVTAVVHTAGTDPSMPLTDLELPDFADGSRAKVLGAAHLHELVPDAEAFVLFSSVAGVWGSGGQAAYSAANAYLDALAAHRAAAGLPATAIAWGAWDGGGMATRDGVQDSLRRRGFTPMPAARCVAELAAAVDEGASALTVADVDWDRFAEAFTAVRPSALIADLRTPVPAGPVTDDEPADDEAARLRALPPTERKHAVLALVRRCAASALGYDNTDAVEPGRPFKEVGIDSLTAVGTRNKLAAALGRKLPVTLLYDHPTPLALTRHLLAELTGESGKDTGAPVTIAAADHDDPVVIVSMACRFPAGIRTPEDLWQVVATGVDGIGAFPADRCWEVDPAAGFTPEGGFVHDATGFDADLFGISPREAVAMDPQQRLLLEAAWEVLERAGIDPHSLHGSATGVFVGASTSGYGVGMRVAAGLEGHYITGTSASVMSGRVAYTFGLEGPALTVDTGCSSALVALHLAAAALRRGECDKAVVAGVSVLTSPDLFAEFSTQRGLATAGRCASFADAADGTGWGEGVGTLLVERLSDARRLGHEVLAVVRGSAVNSDGASNGLTAPNGPSQQRVIRAALAAAGLGPSEVDAVEGHGTGTTLGDPIEAQALLTAYGQDRDEPLWLGSIKSNIGHTQAASGAAGVIKMVMALRNGVLPRTLHVDAPATNVDWTAGSVELLTQARPWPETGRPRRAGVSSFGVSGTNAHVVLEAAPATEQVAPVAETTPALVPALVPWPVSARTAAALADQCAAIGARVATADLSTVDVAFTLATGRADLAHRAVVLAGDPRSAATALTAVSAGERPADAAVVGDTRPGRLAFLFSGQGSQRAGMGRELCAAFPVFAEALAAVSARIGEIPWDDQERLDRTRHAQAALFAFEVALFRLLESWGVTPDYLVGHSIGEIAAAHVAGVLSLDDACRLVSARGRLMQALPAGGAMLAAEASEEDVPAGVDIAAVNSPVSLVVSGAGDEIDVLERRWRSEGRRVKRLAVSHAFHSKLMEPMLAEFATVTGSVTYHQPRIPVVVPGDVTDPAYWVDQVRRTVRFADGVARVREEGVTTFLELGPDAALSAHVDQAVPLARRDQDEVRAVLAGVAAAWVSGTDVDWARTVAPAGRTVDLPTYAFQRKRFWLDTFAADPLVPAATVPAEDAGFWAAVERADTAAVATALGLDDDTLATVLPALSAWRATAARRSAADAWRYRAEWTPVADRAAVPSGTWLLVTPPGGTPDLAAPLRAVGVDVRGLVVDPADTDPWQVAGDLLDCAGSGALAGVLSLLGTGTGPHPEYPGLTTGMAATIVLIKAIEAARLDVPLWTATTGAAHVGRLDPAPSAEQSQVWGLGRVAALEQPRRWGGLLDLPATLDRRAAERVAAVLADGTEDQVAVRGSGLFARRVRRAPLTGTATPWQPATVLVTGGTGALGAQVARLLAQRGAQHLVLASRSGPAAPGAGELTDELTALGTRVTVAACDIADRDAVAALLAEHPVTAVVHTAGAVDQQAVADTGLAEVAAVLRAKVDGARILDELLPEAEAFVVFSSISGVWGSAGHGAYAAANAYLDVLVERRRALGRTGTAIAWGPWAGAGMLAAEGAEDTLRRRGLSAMDPVAAAAAFADAVDHDLGPIVVADIDWAAFTPAFTSGRPSPLLSALPEAAAPAPAGPDRAGAADLHRELAAGDRDEVLLDLVRSAAAEVLGHARGDAVEPDRAFSELGFDSLTAVELRDRVTALTGIALPATLVFDHPSPRVLAAHLAVLLGETDSVEDTGALPAAVPSGDDPIAIIGMSCRYPGGVASPEDLWQLVADGRDGIGPFPTDRGWPLDWLAAQDRDRPGSSHATEGGFVHTAAEFDAALFGISPREALAMDPQQRLLLEAAWEVFESAGIDPLSLRGSRTGVYAGTNSQDYLSVLTESGDGVEGQLATGSAASVVSGRVSYTFGLEGPAVTVDTACSSSLVALHLAAAALRAGECGMALAGGVVVMARPGIFTEFSRQNGVAADGRCKAFAASADGAGWGEGVGVLLLERLSDAARNGHPVLAVVRGSAVNQDGASNGLSAPNGPSQQRVIRAALAAAGLTPSDVDAVEAHGTGTRLGDPIEAQALLATYGQDRDEPLWLGSVKSNIGHTQAASGVAGVIKMVQALRHRTLPPTLHVDAPTPEVDWSAGAVELLTESRSWPETGRTRRAGVSSFGVSGTNAHVIIEEAPETAAAAAAVPGPTAWVVSANTARSLRAQATRLRTVEGDPADIAWTLATGRAALDHRAVVVAGETDPRVPLAALAEDAEAPGLVRGTARHTGGVVFVFPGQGAQWPGMAAELLDTEPVFRAAIEDCERALAPHVDWSLLDVLRDGVPDRVDIVQPALWAVMIGLAALWRSAGVRPAAVVGHSQGEIAAAVVAGALGVEDGAAVVALRAKAIGAVLSGRGGMVSVAAGVDAVTELIAPWGDAIGIAAVNGPLSTVVSGDADALESLLAAAPDRARRVPVDYASHSAHVELIRAELHTALAGISPRAAQVPFFSALTGGEFDTTGLDAGYWYENLRRTVRFDQAVAAVRDRGRDTFVEVSPHPVLTVGVEETLAGDGVVLGTLRRESGGRERWLTALAQAWVRGLPVDWSAVLPETAPVPLPAYAFDHERYWPRPRREVPLDPADHPLLDAAVPVAGAGAIWLGTLSLATHPWLADHAVHGTAVLPGTAVADLALCASAATGLGQVDDLTLQAPLVIPAAGAVTIQVRLDEDRFTVHSRPAADRDADWTRNAAGTLSPDQPAAPTGLADWPPAGAEPVDVTGLYADLDAAGYGYGPTFQGLRAVWRAADTVYADVVLPDAAHADAARFGLHPALLDAALHAAGAGGLLSGALLPFAMAGVSLHARGATVLRARITAVGPDTVAVLVADPLGNPVAAIDSLTLRPAGSARAGADSLYRVDWTPVTPAGRPPERVAVVGADTGGLAESMTAALGVVAWYADPAAMAEAVDAGADLPDAVLWTSEETDPVAAATTALALAKAWLAEERFAGTVLAVLTRGALAAAPGDHVRDLAGAAVHGLVRSAQTENPGRFRLVDLDDTPLPGLLDALAATDEPRLAVRGGGLLAPRLAQATPAGIALPADPWRVDVAGGATLDHLAAVPAPGATADLGPDQVRVGVRAAGVNFRDVAIALGVVPDQTGMGTEGAGVVLETGSAVTDLRAGDRVFGLFADGFGPVTVTERSMLAPMRPEWSFAQAASVPTVFLTAYHGLADLAGVQSGQTVLVHAAAGGVGMAAVQIARHLGAEVYATASPAKHGVLRAMGLDDDHIASSRDTDFEFAFRAATDGRGVDVVLNSLTGPFVDASLEVLAAGGRFIEMGKTDIRDADAVAADHPGVTYRAFDLADAGAERIADMLVTITRLIDEGALQVLPVTGWDVRDAATAFRHMATGRHTGKNVLTFPRRLDPGGTVLVTGGTGTLGGILARHLVTAHGVRHLVLTSRGGPDAPRAAELVADLAALGAHATVAACDVADRAALAALLAAIPAGHPLTGVVHAAGVLDDGVLETLTPERTAAVMRPKTAAAVLHELTATADLALFALFSSASATIGSPGQANYAAANTYLDSLAAHRRAIGLPAVSLGWGLWAQASTMTGHLSDRDRARAGELITAEDGMALFDAAIATQDTHLVPMHLDLAAVRRTDPVPALLRGLVAPRSRRIAATTTGAAAGAVEISFADHLARLPAAERRRTLLDRVRSQAAAVLGHRTAEAIGPDQSFKNLGFDSLTAVELRNRLADATGVRLPATLVFDHPTPADLAERLLERLGGEQVPVQADPLDRLTTELDALLAGGLDPAALAERLRRFTRPAVTGDGVAERLEAASVDDVFDYIDRELGVS</sequence>
<dbReference type="Gene3D" id="3.40.50.720">
    <property type="entry name" value="NAD(P)-binding Rossmann-like Domain"/>
    <property type="match status" value="3"/>
</dbReference>
<dbReference type="Pfam" id="PF08240">
    <property type="entry name" value="ADH_N"/>
    <property type="match status" value="1"/>
</dbReference>
<dbReference type="InterPro" id="IPR032821">
    <property type="entry name" value="PKS_assoc"/>
</dbReference>
<dbReference type="Gene3D" id="3.40.47.10">
    <property type="match status" value="3"/>
</dbReference>
<feature type="domain" description="Carrier" evidence="11">
    <location>
        <begin position="2930"/>
        <end position="3005"/>
    </location>
</feature>
<dbReference type="SMART" id="SM00822">
    <property type="entry name" value="PKS_KR"/>
    <property type="match status" value="3"/>
</dbReference>
<dbReference type="InterPro" id="IPR041618">
    <property type="entry name" value="PKS_DE"/>
</dbReference>
<dbReference type="InterPro" id="IPR020843">
    <property type="entry name" value="ER"/>
</dbReference>
<dbReference type="Pfam" id="PF08659">
    <property type="entry name" value="KR"/>
    <property type="match status" value="3"/>
</dbReference>
<dbReference type="InterPro" id="IPR016039">
    <property type="entry name" value="Thiolase-like"/>
</dbReference>
<dbReference type="InterPro" id="IPR016035">
    <property type="entry name" value="Acyl_Trfase/lysoPLipase"/>
</dbReference>
<dbReference type="NCBIfam" id="NF045894">
    <property type="entry name" value="PKS_plus_SDR"/>
    <property type="match status" value="2"/>
</dbReference>
<keyword evidence="4" id="KW-0597">Phosphoprotein</keyword>
<dbReference type="SUPFAM" id="SSF50129">
    <property type="entry name" value="GroES-like"/>
    <property type="match status" value="1"/>
</dbReference>
<evidence type="ECO:0000313" key="14">
    <source>
        <dbReference type="EMBL" id="MFC4852878.1"/>
    </source>
</evidence>
<dbReference type="Proteomes" id="UP001595859">
    <property type="component" value="Unassembled WGS sequence"/>
</dbReference>
<comment type="pathway">
    <text evidence="2">Antibiotic biosynthesis.</text>
</comment>
<gene>
    <name evidence="14" type="ORF">ACFPCV_05120</name>
</gene>
<dbReference type="Pfam" id="PF13602">
    <property type="entry name" value="ADH_zinc_N_2"/>
    <property type="match status" value="1"/>
</dbReference>
<dbReference type="InterPro" id="IPR016036">
    <property type="entry name" value="Malonyl_transacylase_ACP-bd"/>
</dbReference>
<evidence type="ECO:0000256" key="9">
    <source>
        <dbReference type="PROSITE-ProRule" id="PRU01363"/>
    </source>
</evidence>
<dbReference type="PROSITE" id="PS00606">
    <property type="entry name" value="KS3_1"/>
    <property type="match status" value="3"/>
</dbReference>
<dbReference type="Pfam" id="PF00698">
    <property type="entry name" value="Acyl_transf_1"/>
    <property type="match status" value="3"/>
</dbReference>
<dbReference type="Pfam" id="PF02801">
    <property type="entry name" value="Ketoacyl-synt_C"/>
    <property type="match status" value="3"/>
</dbReference>
<evidence type="ECO:0000256" key="4">
    <source>
        <dbReference type="ARBA" id="ARBA00022553"/>
    </source>
</evidence>
<dbReference type="EMBL" id="JBHSIS010000002">
    <property type="protein sequence ID" value="MFC4852878.1"/>
    <property type="molecule type" value="Genomic_DNA"/>
</dbReference>
<evidence type="ECO:0000256" key="6">
    <source>
        <dbReference type="ARBA" id="ARBA00023194"/>
    </source>
</evidence>
<keyword evidence="6" id="KW-0045">Antibiotic biosynthesis</keyword>
<keyword evidence="7" id="KW-0511">Multifunctional enzyme</keyword>
<dbReference type="PROSITE" id="PS52004">
    <property type="entry name" value="KS3_2"/>
    <property type="match status" value="3"/>
</dbReference>
<keyword evidence="8" id="KW-0012">Acyltransferase</keyword>
<dbReference type="SMART" id="SM01294">
    <property type="entry name" value="PKS_PP_betabranch"/>
    <property type="match status" value="3"/>
</dbReference>
<dbReference type="SUPFAM" id="SSF55048">
    <property type="entry name" value="Probable ACP-binding domain of malonyl-CoA ACP transacylase"/>
    <property type="match status" value="3"/>
</dbReference>
<dbReference type="SMART" id="SM00829">
    <property type="entry name" value="PKS_ER"/>
    <property type="match status" value="1"/>
</dbReference>
<dbReference type="InterPro" id="IPR049552">
    <property type="entry name" value="PKS_DH_N"/>
</dbReference>
<proteinExistence type="predicted"/>
<evidence type="ECO:0000256" key="1">
    <source>
        <dbReference type="ARBA" id="ARBA00001957"/>
    </source>
</evidence>
<dbReference type="Gene3D" id="1.10.1200.10">
    <property type="entry name" value="ACP-like"/>
    <property type="match status" value="3"/>
</dbReference>
<dbReference type="PROSITE" id="PS52019">
    <property type="entry name" value="PKS_MFAS_DH"/>
    <property type="match status" value="1"/>
</dbReference>
<dbReference type="InterPro" id="IPR009081">
    <property type="entry name" value="PP-bd_ACP"/>
</dbReference>
<dbReference type="InterPro" id="IPR001227">
    <property type="entry name" value="Ac_transferase_dom_sf"/>
</dbReference>
<comment type="caution">
    <text evidence="14">The sequence shown here is derived from an EMBL/GenBank/DDBJ whole genome shotgun (WGS) entry which is preliminary data.</text>
</comment>
<dbReference type="InterPro" id="IPR013968">
    <property type="entry name" value="PKS_KR"/>
</dbReference>
<keyword evidence="3" id="KW-0596">Phosphopantetheine</keyword>
<dbReference type="PROSITE" id="PS01162">
    <property type="entry name" value="QOR_ZETA_CRYSTAL"/>
    <property type="match status" value="1"/>
</dbReference>
<dbReference type="PANTHER" id="PTHR43775">
    <property type="entry name" value="FATTY ACID SYNTHASE"/>
    <property type="match status" value="1"/>
</dbReference>
<dbReference type="InterPro" id="IPR002364">
    <property type="entry name" value="Quin_OxRdtase/zeta-crystal_CS"/>
</dbReference>
<dbReference type="PANTHER" id="PTHR43775:SF51">
    <property type="entry name" value="INACTIVE PHENOLPHTHIOCEROL SYNTHESIS POLYKETIDE SYNTHASE TYPE I PKS1-RELATED"/>
    <property type="match status" value="1"/>
</dbReference>
<dbReference type="Gene3D" id="3.40.366.10">
    <property type="entry name" value="Malonyl-Coenzyme A Acyl Carrier Protein, domain 2"/>
    <property type="match status" value="3"/>
</dbReference>
<dbReference type="SUPFAM" id="SSF52151">
    <property type="entry name" value="FabD/lysophospholipase-like"/>
    <property type="match status" value="3"/>
</dbReference>
<dbReference type="Gene3D" id="3.90.180.10">
    <property type="entry name" value="Medium-chain alcohol dehydrogenases, catalytic domain"/>
    <property type="match status" value="1"/>
</dbReference>
<feature type="domain" description="Ketosynthase family 3 (KS3)" evidence="12">
    <location>
        <begin position="3025"/>
        <end position="3449"/>
    </location>
</feature>
<dbReference type="InterPro" id="IPR050091">
    <property type="entry name" value="PKS_NRPS_Biosynth_Enz"/>
</dbReference>
<evidence type="ECO:0000256" key="3">
    <source>
        <dbReference type="ARBA" id="ARBA00022450"/>
    </source>
</evidence>
<dbReference type="Gene3D" id="3.40.50.11460">
    <property type="match status" value="1"/>
</dbReference>
<dbReference type="Pfam" id="PF00109">
    <property type="entry name" value="ketoacyl-synt"/>
    <property type="match status" value="3"/>
</dbReference>
<dbReference type="InterPro" id="IPR018201">
    <property type="entry name" value="Ketoacyl_synth_AS"/>
</dbReference>
<dbReference type="InterPro" id="IPR020807">
    <property type="entry name" value="PKS_DH"/>
</dbReference>
<feature type="domain" description="Carrier" evidence="11">
    <location>
        <begin position="1455"/>
        <end position="1530"/>
    </location>
</feature>
<dbReference type="SMART" id="SM00823">
    <property type="entry name" value="PKS_PP"/>
    <property type="match status" value="3"/>
</dbReference>
<feature type="active site" description="Proton donor; for dehydratase activity" evidence="9">
    <location>
        <position position="4084"/>
    </location>
</feature>
<dbReference type="InterPro" id="IPR057326">
    <property type="entry name" value="KR_dom"/>
</dbReference>
<dbReference type="Pfam" id="PF16197">
    <property type="entry name" value="KAsynt_C_assoc"/>
    <property type="match status" value="3"/>
</dbReference>
<feature type="domain" description="Ketosynthase family 3 (KS3)" evidence="12">
    <location>
        <begin position="1550"/>
        <end position="1964"/>
    </location>
</feature>
<dbReference type="InterPro" id="IPR036291">
    <property type="entry name" value="NAD(P)-bd_dom_sf"/>
</dbReference>
<dbReference type="CDD" id="cd08956">
    <property type="entry name" value="KR_3_FAS_SDR_x"/>
    <property type="match status" value="1"/>
</dbReference>
<organism evidence="14 15">
    <name type="scientific">Actinophytocola glycyrrhizae</name>
    <dbReference type="NCBI Taxonomy" id="2044873"/>
    <lineage>
        <taxon>Bacteria</taxon>
        <taxon>Bacillati</taxon>
        <taxon>Actinomycetota</taxon>
        <taxon>Actinomycetes</taxon>
        <taxon>Pseudonocardiales</taxon>
        <taxon>Pseudonocardiaceae</taxon>
    </lineage>
</organism>
<feature type="domain" description="Ketosynthase family 3 (KS3)" evidence="12">
    <location>
        <begin position="33"/>
        <end position="456"/>
    </location>
</feature>
<dbReference type="InterPro" id="IPR015083">
    <property type="entry name" value="NorB/c/GfsB-D-like_docking"/>
</dbReference>
<evidence type="ECO:0000259" key="11">
    <source>
        <dbReference type="PROSITE" id="PS50075"/>
    </source>
</evidence>
<evidence type="ECO:0000256" key="10">
    <source>
        <dbReference type="SAM" id="MobiDB-lite"/>
    </source>
</evidence>
<name>A0ABV9RU65_9PSEU</name>
<evidence type="ECO:0000259" key="13">
    <source>
        <dbReference type="PROSITE" id="PS52019"/>
    </source>
</evidence>
<dbReference type="InterPro" id="IPR014030">
    <property type="entry name" value="Ketoacyl_synth_N"/>
</dbReference>
<dbReference type="InterPro" id="IPR006162">
    <property type="entry name" value="Ppantetheine_attach_site"/>
</dbReference>
<keyword evidence="15" id="KW-1185">Reference proteome</keyword>
<dbReference type="SMART" id="SM00826">
    <property type="entry name" value="PKS_DH"/>
    <property type="match status" value="1"/>
</dbReference>
<dbReference type="Pfam" id="PF14765">
    <property type="entry name" value="PS-DH"/>
    <property type="match status" value="1"/>
</dbReference>
<dbReference type="InterPro" id="IPR042104">
    <property type="entry name" value="PKS_dehydratase_sf"/>
</dbReference>
<feature type="region of interest" description="C-terminal hotdog fold" evidence="9">
    <location>
        <begin position="4023"/>
        <end position="4159"/>
    </location>
</feature>
<dbReference type="InterPro" id="IPR014043">
    <property type="entry name" value="Acyl_transferase_dom"/>
</dbReference>
<evidence type="ECO:0000313" key="15">
    <source>
        <dbReference type="Proteomes" id="UP001595859"/>
    </source>
</evidence>
<dbReference type="Pfam" id="PF00550">
    <property type="entry name" value="PP-binding"/>
    <property type="match status" value="3"/>
</dbReference>
<evidence type="ECO:0000256" key="5">
    <source>
        <dbReference type="ARBA" id="ARBA00022679"/>
    </source>
</evidence>
<dbReference type="SUPFAM" id="SSF47336">
    <property type="entry name" value="ACP-like"/>
    <property type="match status" value="3"/>
</dbReference>
<dbReference type="Pfam" id="PF08990">
    <property type="entry name" value="Docking"/>
    <property type="match status" value="1"/>
</dbReference>
<dbReference type="CDD" id="cd05195">
    <property type="entry name" value="enoyl_red"/>
    <property type="match status" value="1"/>
</dbReference>
<protein>
    <submittedName>
        <fullName evidence="14">Type I polyketide synthase</fullName>
    </submittedName>
</protein>
<feature type="region of interest" description="N-terminal hotdog fold" evidence="9">
    <location>
        <begin position="3894"/>
        <end position="4011"/>
    </location>
</feature>
<comment type="cofactor">
    <cofactor evidence="1">
        <name>pantetheine 4'-phosphate</name>
        <dbReference type="ChEBI" id="CHEBI:47942"/>
    </cofactor>
</comment>
<dbReference type="Gene3D" id="3.30.70.3290">
    <property type="match status" value="3"/>
</dbReference>
<dbReference type="InterPro" id="IPR020806">
    <property type="entry name" value="PKS_PP-bd"/>
</dbReference>
<dbReference type="Gene3D" id="3.10.129.110">
    <property type="entry name" value="Polyketide synthase dehydratase"/>
    <property type="match status" value="1"/>
</dbReference>
<dbReference type="InterPro" id="IPR049551">
    <property type="entry name" value="PKS_DH_C"/>
</dbReference>
<keyword evidence="5" id="KW-0808">Transferase</keyword>
<dbReference type="InterPro" id="IPR036736">
    <property type="entry name" value="ACP-like_sf"/>
</dbReference>
<evidence type="ECO:0000259" key="12">
    <source>
        <dbReference type="PROSITE" id="PS52004"/>
    </source>
</evidence>
<dbReference type="SUPFAM" id="SSF51735">
    <property type="entry name" value="NAD(P)-binding Rossmann-fold domains"/>
    <property type="match status" value="7"/>
</dbReference>
<dbReference type="Gene3D" id="6.10.140.1830">
    <property type="match status" value="2"/>
</dbReference>
<feature type="domain" description="Carrier" evidence="11">
    <location>
        <begin position="4952"/>
        <end position="5027"/>
    </location>
</feature>
<feature type="domain" description="PKS/mFAS DH" evidence="13">
    <location>
        <begin position="3894"/>
        <end position="4159"/>
    </location>
</feature>
<dbReference type="SMART" id="SM00827">
    <property type="entry name" value="PKS_AT"/>
    <property type="match status" value="3"/>
</dbReference>
<dbReference type="Pfam" id="PF18369">
    <property type="entry name" value="PKS_DE"/>
    <property type="match status" value="2"/>
</dbReference>
<dbReference type="CDD" id="cd00833">
    <property type="entry name" value="PKS"/>
    <property type="match status" value="3"/>
</dbReference>
<accession>A0ABV9RU65</accession>
<evidence type="ECO:0000256" key="2">
    <source>
        <dbReference type="ARBA" id="ARBA00004792"/>
    </source>
</evidence>
<dbReference type="SMART" id="SM00825">
    <property type="entry name" value="PKS_KS"/>
    <property type="match status" value="3"/>
</dbReference>
<evidence type="ECO:0000256" key="8">
    <source>
        <dbReference type="ARBA" id="ARBA00023315"/>
    </source>
</evidence>
<dbReference type="InterPro" id="IPR049900">
    <property type="entry name" value="PKS_mFAS_DH"/>
</dbReference>
<dbReference type="SUPFAM" id="SSF53901">
    <property type="entry name" value="Thiolase-like"/>
    <property type="match status" value="3"/>
</dbReference>
<dbReference type="InterPro" id="IPR011032">
    <property type="entry name" value="GroES-like_sf"/>
</dbReference>
<dbReference type="InterPro" id="IPR013154">
    <property type="entry name" value="ADH-like_N"/>
</dbReference>
<dbReference type="PROSITE" id="PS50075">
    <property type="entry name" value="CARRIER"/>
    <property type="match status" value="3"/>
</dbReference>